<dbReference type="EMBL" id="KQ458486">
    <property type="protein sequence ID" value="KPJ05877.1"/>
    <property type="molecule type" value="Genomic_DNA"/>
</dbReference>
<dbReference type="AlphaFoldDB" id="A0A0N1PEP7"/>
<feature type="region of interest" description="Disordered" evidence="1">
    <location>
        <begin position="139"/>
        <end position="181"/>
    </location>
</feature>
<organism evidence="2 3">
    <name type="scientific">Papilio xuthus</name>
    <name type="common">Asian swallowtail butterfly</name>
    <dbReference type="NCBI Taxonomy" id="66420"/>
    <lineage>
        <taxon>Eukaryota</taxon>
        <taxon>Metazoa</taxon>
        <taxon>Ecdysozoa</taxon>
        <taxon>Arthropoda</taxon>
        <taxon>Hexapoda</taxon>
        <taxon>Insecta</taxon>
        <taxon>Pterygota</taxon>
        <taxon>Neoptera</taxon>
        <taxon>Endopterygota</taxon>
        <taxon>Lepidoptera</taxon>
        <taxon>Glossata</taxon>
        <taxon>Ditrysia</taxon>
        <taxon>Papilionoidea</taxon>
        <taxon>Papilionidae</taxon>
        <taxon>Papilioninae</taxon>
        <taxon>Papilio</taxon>
    </lineage>
</organism>
<accession>A0A0N1PEP7</accession>
<reference evidence="2 3" key="1">
    <citation type="journal article" date="2015" name="Nat. Commun.">
        <title>Outbred genome sequencing and CRISPR/Cas9 gene editing in butterflies.</title>
        <authorList>
            <person name="Li X."/>
            <person name="Fan D."/>
            <person name="Zhang W."/>
            <person name="Liu G."/>
            <person name="Zhang L."/>
            <person name="Zhao L."/>
            <person name="Fang X."/>
            <person name="Chen L."/>
            <person name="Dong Y."/>
            <person name="Chen Y."/>
            <person name="Ding Y."/>
            <person name="Zhao R."/>
            <person name="Feng M."/>
            <person name="Zhu Y."/>
            <person name="Feng Y."/>
            <person name="Jiang X."/>
            <person name="Zhu D."/>
            <person name="Xiang H."/>
            <person name="Feng X."/>
            <person name="Li S."/>
            <person name="Wang J."/>
            <person name="Zhang G."/>
            <person name="Kronforst M.R."/>
            <person name="Wang W."/>
        </authorList>
    </citation>
    <scope>NUCLEOTIDE SEQUENCE [LARGE SCALE GENOMIC DNA]</scope>
    <source>
        <strain evidence="2">Ya'a_city_454_Px</strain>
        <tissue evidence="2">Whole body</tissue>
    </source>
</reference>
<gene>
    <name evidence="2" type="ORF">RR46_00836</name>
</gene>
<feature type="region of interest" description="Disordered" evidence="1">
    <location>
        <begin position="1"/>
        <end position="23"/>
    </location>
</feature>
<evidence type="ECO:0000313" key="3">
    <source>
        <dbReference type="Proteomes" id="UP000053268"/>
    </source>
</evidence>
<keyword evidence="3" id="KW-1185">Reference proteome</keyword>
<evidence type="ECO:0000256" key="1">
    <source>
        <dbReference type="SAM" id="MobiDB-lite"/>
    </source>
</evidence>
<feature type="compositionally biased region" description="Basic and acidic residues" evidence="1">
    <location>
        <begin position="154"/>
        <end position="181"/>
    </location>
</feature>
<evidence type="ECO:0000313" key="2">
    <source>
        <dbReference type="EMBL" id="KPJ05877.1"/>
    </source>
</evidence>
<dbReference type="Proteomes" id="UP000053268">
    <property type="component" value="Unassembled WGS sequence"/>
</dbReference>
<sequence length="209" mass="23751">MEGEEIVENNSGQGRSDRKYRRVGDGREKYVNRKGVALPVSSERTRRAKRDRLDQKQILVPELCRVHPFAAPLWFATVALPCVLYRINALLIADEIRRAVAIDVGLGIPKIDDTTCPGFQWPPLDFGWSLAEVLSADSDKGDKKKDYDDDDSSEKDQKELKSIEETLEDKVENESGEDREKTINDILQEKEDAENENIVLLHISEKVKV</sequence>
<proteinExistence type="predicted"/>
<name>A0A0N1PEP7_PAPXU</name>
<protein>
    <submittedName>
        <fullName evidence="2">Endoribonuclease Dcr-1</fullName>
    </submittedName>
</protein>
<dbReference type="STRING" id="66420.A0A0N1PEP7"/>